<dbReference type="Proteomes" id="UP001292094">
    <property type="component" value="Unassembled WGS sequence"/>
</dbReference>
<dbReference type="AlphaFoldDB" id="A0AAE1PWH9"/>
<name>A0AAE1PWH9_9EUCA</name>
<sequence>MAHYSHWSRDVKVIPEVHLATANIVSLKYIITQKVKCHMVLMHKVTSCIRSGKKIKINSGKANSAPVAPLRKQESGTPPKEALTPSPM</sequence>
<comment type="caution">
    <text evidence="2">The sequence shown here is derived from an EMBL/GenBank/DDBJ whole genome shotgun (WGS) entry which is preliminary data.</text>
</comment>
<dbReference type="EMBL" id="JAWZYT010001098">
    <property type="protein sequence ID" value="KAK4315623.1"/>
    <property type="molecule type" value="Genomic_DNA"/>
</dbReference>
<evidence type="ECO:0000313" key="3">
    <source>
        <dbReference type="Proteomes" id="UP001292094"/>
    </source>
</evidence>
<accession>A0AAE1PWH9</accession>
<proteinExistence type="predicted"/>
<feature type="region of interest" description="Disordered" evidence="1">
    <location>
        <begin position="59"/>
        <end position="88"/>
    </location>
</feature>
<evidence type="ECO:0000256" key="1">
    <source>
        <dbReference type="SAM" id="MobiDB-lite"/>
    </source>
</evidence>
<organism evidence="2 3">
    <name type="scientific">Petrolisthes manimaculis</name>
    <dbReference type="NCBI Taxonomy" id="1843537"/>
    <lineage>
        <taxon>Eukaryota</taxon>
        <taxon>Metazoa</taxon>
        <taxon>Ecdysozoa</taxon>
        <taxon>Arthropoda</taxon>
        <taxon>Crustacea</taxon>
        <taxon>Multicrustacea</taxon>
        <taxon>Malacostraca</taxon>
        <taxon>Eumalacostraca</taxon>
        <taxon>Eucarida</taxon>
        <taxon>Decapoda</taxon>
        <taxon>Pleocyemata</taxon>
        <taxon>Anomura</taxon>
        <taxon>Galatheoidea</taxon>
        <taxon>Porcellanidae</taxon>
        <taxon>Petrolisthes</taxon>
    </lineage>
</organism>
<reference evidence="2" key="1">
    <citation type="submission" date="2023-11" db="EMBL/GenBank/DDBJ databases">
        <title>Genome assemblies of two species of porcelain crab, Petrolisthes cinctipes and Petrolisthes manimaculis (Anomura: Porcellanidae).</title>
        <authorList>
            <person name="Angst P."/>
        </authorList>
    </citation>
    <scope>NUCLEOTIDE SEQUENCE</scope>
    <source>
        <strain evidence="2">PB745_02</strain>
        <tissue evidence="2">Gill</tissue>
    </source>
</reference>
<keyword evidence="3" id="KW-1185">Reference proteome</keyword>
<gene>
    <name evidence="2" type="ORF">Pmani_013152</name>
</gene>
<protein>
    <submittedName>
        <fullName evidence="2">Uncharacterized protein</fullName>
    </submittedName>
</protein>
<evidence type="ECO:0000313" key="2">
    <source>
        <dbReference type="EMBL" id="KAK4315623.1"/>
    </source>
</evidence>